<dbReference type="OrthoDB" id="2417599at2"/>
<sequence length="277" mass="31112">MKELNQSVFYTTAQVTELVELSDQNVRKYVRLLEDREYEVAKDEHNRRLFSANDILVLRALIKKAKKPGHTLESAADEIIDEVGEIISGDAHYVTPNNDNDEVREMFSHVITRLDAIQEENRDLKYNIRNLVERLERYDADNAQRYIGYVNALENNDADQRQGSIEGEGTEATLSHDQKDWDNAEKDDTEDGFHHENNVAPGDAEPGAEEKDEQGEKAPSVSESPGQGNIDMNAYGEASGSGKGADERATSEEQGKSDVGSREKGGFLDGLFRMFRK</sequence>
<keyword evidence="3" id="KW-0238">DNA-binding</keyword>
<dbReference type="RefSeq" id="WP_072709223.1">
    <property type="nucleotide sequence ID" value="NZ_FRCF01000003.1"/>
</dbReference>
<name>A0A1M7E6F9_9BACL</name>
<evidence type="ECO:0000256" key="2">
    <source>
        <dbReference type="SAM" id="MobiDB-lite"/>
    </source>
</evidence>
<reference evidence="3 4" key="1">
    <citation type="submission" date="2016-11" db="EMBL/GenBank/DDBJ databases">
        <authorList>
            <person name="Jaros S."/>
            <person name="Januszkiewicz K."/>
            <person name="Wedrychowicz H."/>
        </authorList>
    </citation>
    <scope>NUCLEOTIDE SEQUENCE [LARGE SCALE GENOMIC DNA]</scope>
    <source>
        <strain evidence="3 4">DSM 16010</strain>
    </source>
</reference>
<dbReference type="EMBL" id="FRCF01000003">
    <property type="protein sequence ID" value="SHL87345.1"/>
    <property type="molecule type" value="Genomic_DNA"/>
</dbReference>
<gene>
    <name evidence="3" type="ORF">SAMN02745189_01117</name>
</gene>
<organism evidence="3 4">
    <name type="scientific">Lacicoccus alkaliphilus DSM 16010</name>
    <dbReference type="NCBI Taxonomy" id="1123231"/>
    <lineage>
        <taxon>Bacteria</taxon>
        <taxon>Bacillati</taxon>
        <taxon>Bacillota</taxon>
        <taxon>Bacilli</taxon>
        <taxon>Bacillales</taxon>
        <taxon>Salinicoccaceae</taxon>
        <taxon>Lacicoccus</taxon>
    </lineage>
</organism>
<dbReference type="AlphaFoldDB" id="A0A1M7E6F9"/>
<evidence type="ECO:0000256" key="1">
    <source>
        <dbReference type="SAM" id="Coils"/>
    </source>
</evidence>
<keyword evidence="1" id="KW-0175">Coiled coil</keyword>
<feature type="region of interest" description="Disordered" evidence="2">
    <location>
        <begin position="170"/>
        <end position="277"/>
    </location>
</feature>
<proteinExistence type="predicted"/>
<evidence type="ECO:0000313" key="4">
    <source>
        <dbReference type="Proteomes" id="UP000184206"/>
    </source>
</evidence>
<feature type="compositionally biased region" description="Basic and acidic residues" evidence="2">
    <location>
        <begin position="244"/>
        <end position="266"/>
    </location>
</feature>
<keyword evidence="4" id="KW-1185">Reference proteome</keyword>
<feature type="coiled-coil region" evidence="1">
    <location>
        <begin position="114"/>
        <end position="141"/>
    </location>
</feature>
<dbReference type="GO" id="GO:0003677">
    <property type="term" value="F:DNA binding"/>
    <property type="evidence" value="ECO:0007669"/>
    <property type="project" value="UniProtKB-KW"/>
</dbReference>
<evidence type="ECO:0000313" key="3">
    <source>
        <dbReference type="EMBL" id="SHL87345.1"/>
    </source>
</evidence>
<feature type="compositionally biased region" description="Basic and acidic residues" evidence="2">
    <location>
        <begin position="174"/>
        <end position="197"/>
    </location>
</feature>
<accession>A0A1M7E6F9</accession>
<dbReference type="Gene3D" id="1.10.1660.10">
    <property type="match status" value="1"/>
</dbReference>
<dbReference type="Proteomes" id="UP000184206">
    <property type="component" value="Unassembled WGS sequence"/>
</dbReference>
<protein>
    <submittedName>
        <fullName evidence="3">DNA-binding transcriptional regulator, MerR family</fullName>
    </submittedName>
</protein>